<dbReference type="KEGG" id="aey:CDG81_05590"/>
<keyword evidence="5" id="KW-1185">Reference proteome</keyword>
<gene>
    <name evidence="3" type="ORF">CDG81_05590</name>
    <name evidence="4" type="ORF">IL38_20585</name>
</gene>
<dbReference type="GO" id="GO:0004519">
    <property type="term" value="F:endonuclease activity"/>
    <property type="evidence" value="ECO:0007669"/>
    <property type="project" value="UniProtKB-KW"/>
</dbReference>
<accession>A0A099D0V7</accession>
<dbReference type="EMBL" id="JPMV01000038">
    <property type="protein sequence ID" value="KGI79858.1"/>
    <property type="molecule type" value="Genomic_DNA"/>
</dbReference>
<sequence length="209" mass="22628">MRRLAIALTTTLSTVTLVLASAGTAAAYPPDPPGAATARQQLSELAVRAEGSMSGYDRDRFPHWSNRTGTCDTRETVLKRDGSGVSVGPDCYPDSGSWYSVYDQRWVSDPSEVHIDHVVPLAESWRSGTAGWSDAKREDFANDLSTQQLIAVSGTSNMAKSDDDPAAWQPSNTGYHCVYARGWINVKHVWGLSVDSAEKNALSGMLDDC</sequence>
<keyword evidence="3" id="KW-0540">Nuclease</keyword>
<reference evidence="3 6" key="2">
    <citation type="submission" date="2017-08" db="EMBL/GenBank/DDBJ databases">
        <title>The complete genome sequence of moderately halophilic actinomycete Actinopolyspora erythraea YIM 90600, the producer of novel erythromycin, novel actinopolysporins A-C and tubercidin.</title>
        <authorList>
            <person name="Yin M."/>
            <person name="Tang S."/>
        </authorList>
    </citation>
    <scope>NUCLEOTIDE SEQUENCE [LARGE SCALE GENOMIC DNA]</scope>
    <source>
        <strain evidence="3 6">YIM 90600</strain>
    </source>
</reference>
<protein>
    <submittedName>
        <fullName evidence="3">HNH endonuclease</fullName>
    </submittedName>
</protein>
<keyword evidence="1" id="KW-0732">Signal</keyword>
<dbReference type="InterPro" id="IPR011089">
    <property type="entry name" value="GmrSD_C"/>
</dbReference>
<evidence type="ECO:0000256" key="1">
    <source>
        <dbReference type="SAM" id="SignalP"/>
    </source>
</evidence>
<proteinExistence type="predicted"/>
<keyword evidence="3" id="KW-0255">Endonuclease</keyword>
<dbReference type="HOGENOM" id="CLU_043034_3_1_11"/>
<feature type="chain" id="PRO_5001953344" evidence="1">
    <location>
        <begin position="28"/>
        <end position="209"/>
    </location>
</feature>
<dbReference type="OrthoDB" id="5196645at2"/>
<dbReference type="Proteomes" id="UP000215043">
    <property type="component" value="Chromosome"/>
</dbReference>
<dbReference type="EMBL" id="CP022752">
    <property type="protein sequence ID" value="ASU77873.1"/>
    <property type="molecule type" value="Genomic_DNA"/>
</dbReference>
<keyword evidence="3" id="KW-0378">Hydrolase</keyword>
<dbReference type="RefSeq" id="WP_043577154.1">
    <property type="nucleotide sequence ID" value="NZ_CP022752.1"/>
</dbReference>
<dbReference type="PANTHER" id="PTHR24094:SF15">
    <property type="entry name" value="AMP-DEPENDENT SYNTHETASE_LIGASE DOMAIN-CONTAINING PROTEIN-RELATED"/>
    <property type="match status" value="1"/>
</dbReference>
<name>A0A099D0V7_9ACTN</name>
<dbReference type="PANTHER" id="PTHR24094">
    <property type="entry name" value="SECRETED PROTEIN"/>
    <property type="match status" value="1"/>
</dbReference>
<evidence type="ECO:0000313" key="4">
    <source>
        <dbReference type="EMBL" id="KGI79858.1"/>
    </source>
</evidence>
<dbReference type="Pfam" id="PF07510">
    <property type="entry name" value="GmrSD_C"/>
    <property type="match status" value="1"/>
</dbReference>
<feature type="signal peptide" evidence="1">
    <location>
        <begin position="1"/>
        <end position="27"/>
    </location>
</feature>
<evidence type="ECO:0000313" key="6">
    <source>
        <dbReference type="Proteomes" id="UP000215043"/>
    </source>
</evidence>
<organism evidence="3 6">
    <name type="scientific">Actinopolyspora erythraea</name>
    <dbReference type="NCBI Taxonomy" id="414996"/>
    <lineage>
        <taxon>Bacteria</taxon>
        <taxon>Bacillati</taxon>
        <taxon>Actinomycetota</taxon>
        <taxon>Actinomycetes</taxon>
        <taxon>Actinopolysporales</taxon>
        <taxon>Actinopolysporaceae</taxon>
        <taxon>Actinopolyspora</taxon>
    </lineage>
</organism>
<dbReference type="AlphaFoldDB" id="A0A099D0V7"/>
<reference evidence="4 5" key="1">
    <citation type="journal article" date="2014" name="PLoS ONE">
        <title>Identification and Characterization of a New Erythromycin Biosynthetic Gene Cluster in Actinopolyspora erythraea YIM90600, a Novel Erythronolide-Producing Halophilic Actinomycete Isolated from Salt Field.</title>
        <authorList>
            <person name="Chen D."/>
            <person name="Feng J."/>
            <person name="Huang L."/>
            <person name="Zhang Q."/>
            <person name="Wu J."/>
            <person name="Zhu X."/>
            <person name="Duan Y."/>
            <person name="Xu Z."/>
        </authorList>
    </citation>
    <scope>NUCLEOTIDE SEQUENCE [LARGE SCALE GENOMIC DNA]</scope>
    <source>
        <strain evidence="4 5">YIM90600</strain>
    </source>
</reference>
<evidence type="ECO:0000313" key="5">
    <source>
        <dbReference type="Proteomes" id="UP000029737"/>
    </source>
</evidence>
<dbReference type="Proteomes" id="UP000029737">
    <property type="component" value="Unassembled WGS sequence"/>
</dbReference>
<feature type="domain" description="GmrSD restriction endonucleases C-terminal" evidence="2">
    <location>
        <begin position="103"/>
        <end position="203"/>
    </location>
</feature>
<dbReference type="eggNOG" id="COG2356">
    <property type="taxonomic scope" value="Bacteria"/>
</dbReference>
<evidence type="ECO:0000259" key="2">
    <source>
        <dbReference type="Pfam" id="PF07510"/>
    </source>
</evidence>
<evidence type="ECO:0000313" key="3">
    <source>
        <dbReference type="EMBL" id="ASU77873.1"/>
    </source>
</evidence>